<dbReference type="EMBL" id="RAQJ01000003">
    <property type="protein sequence ID" value="RKE94901.1"/>
    <property type="molecule type" value="Genomic_DNA"/>
</dbReference>
<sequence>MNLRICISTLVILFIQSLVNAQSIEKFSIDAGGASTTVGGIEILYTIGEVNVQEYSTPSFSVSEGFINANLKISIDPKVFLQGPSLNASNPGLMNDILRSDDKLPVTSPYQDLVVINASVLNDGGTSGFGGTSDDIVDWVWVELRAANDNTKMVNGRSALLQRDGDVVDLDGLTNLTMHAAPTNYYVVVKHRNHLGVMSASTIGLSSNSVAIVDFKNSGFSTFGTNAQIQLTSGDMALWAGDVNNDGVVQYVGDTPDSPSILSFVLNDIGNVLNLPTHSVSGYYTYDVNLNGTTQYSGLAPDTPFILQNVLSHPGNSILNLSTYKIEEQLPEH</sequence>
<keyword evidence="3" id="KW-1185">Reference proteome</keyword>
<organism evidence="2 3">
    <name type="scientific">Ichthyenterobacterium magnum</name>
    <dbReference type="NCBI Taxonomy" id="1230530"/>
    <lineage>
        <taxon>Bacteria</taxon>
        <taxon>Pseudomonadati</taxon>
        <taxon>Bacteroidota</taxon>
        <taxon>Flavobacteriia</taxon>
        <taxon>Flavobacteriales</taxon>
        <taxon>Flavobacteriaceae</taxon>
        <taxon>Ichthyenterobacterium</taxon>
    </lineage>
</organism>
<gene>
    <name evidence="2" type="ORF">BXY80_1914</name>
</gene>
<feature type="chain" id="PRO_5019342411" evidence="1">
    <location>
        <begin position="22"/>
        <end position="333"/>
    </location>
</feature>
<dbReference type="AlphaFoldDB" id="A0A420DL42"/>
<dbReference type="Proteomes" id="UP000284892">
    <property type="component" value="Unassembled WGS sequence"/>
</dbReference>
<proteinExistence type="predicted"/>
<keyword evidence="1" id="KW-0732">Signal</keyword>
<protein>
    <submittedName>
        <fullName evidence="2">Uncharacterized protein</fullName>
    </submittedName>
</protein>
<evidence type="ECO:0000313" key="2">
    <source>
        <dbReference type="EMBL" id="RKE94901.1"/>
    </source>
</evidence>
<accession>A0A420DL42</accession>
<reference evidence="2 3" key="1">
    <citation type="submission" date="2018-09" db="EMBL/GenBank/DDBJ databases">
        <title>Genomic Encyclopedia of Archaeal and Bacterial Type Strains, Phase II (KMG-II): from individual species to whole genera.</title>
        <authorList>
            <person name="Goeker M."/>
        </authorList>
    </citation>
    <scope>NUCLEOTIDE SEQUENCE [LARGE SCALE GENOMIC DNA]</scope>
    <source>
        <strain evidence="2 3">DSM 26283</strain>
    </source>
</reference>
<feature type="signal peptide" evidence="1">
    <location>
        <begin position="1"/>
        <end position="21"/>
    </location>
</feature>
<evidence type="ECO:0000256" key="1">
    <source>
        <dbReference type="SAM" id="SignalP"/>
    </source>
</evidence>
<evidence type="ECO:0000313" key="3">
    <source>
        <dbReference type="Proteomes" id="UP000284892"/>
    </source>
</evidence>
<dbReference type="RefSeq" id="WP_245977242.1">
    <property type="nucleotide sequence ID" value="NZ_RAQJ01000003.1"/>
</dbReference>
<comment type="caution">
    <text evidence="2">The sequence shown here is derived from an EMBL/GenBank/DDBJ whole genome shotgun (WGS) entry which is preliminary data.</text>
</comment>
<name>A0A420DL42_9FLAO</name>